<organism evidence="2 3">
    <name type="scientific">Pelagibacterium lentulum</name>
    <dbReference type="NCBI Taxonomy" id="2029865"/>
    <lineage>
        <taxon>Bacteria</taxon>
        <taxon>Pseudomonadati</taxon>
        <taxon>Pseudomonadota</taxon>
        <taxon>Alphaproteobacteria</taxon>
        <taxon>Hyphomicrobiales</taxon>
        <taxon>Devosiaceae</taxon>
        <taxon>Pelagibacterium</taxon>
    </lineage>
</organism>
<protein>
    <recommendedName>
        <fullName evidence="1">DUF6898 domain-containing protein</fullName>
    </recommendedName>
</protein>
<dbReference type="Proteomes" id="UP000596977">
    <property type="component" value="Unassembled WGS sequence"/>
</dbReference>
<accession>A0A916VXI5</accession>
<gene>
    <name evidence="2" type="ORF">GCM10011499_21320</name>
</gene>
<dbReference type="InterPro" id="IPR054193">
    <property type="entry name" value="DUF6898"/>
</dbReference>
<dbReference type="RefSeq" id="WP_127072956.1">
    <property type="nucleotide sequence ID" value="NZ_BMKB01000003.1"/>
</dbReference>
<evidence type="ECO:0000259" key="1">
    <source>
        <dbReference type="Pfam" id="PF21839"/>
    </source>
</evidence>
<dbReference type="EMBL" id="BMKB01000003">
    <property type="protein sequence ID" value="GGA51057.1"/>
    <property type="molecule type" value="Genomic_DNA"/>
</dbReference>
<evidence type="ECO:0000313" key="2">
    <source>
        <dbReference type="EMBL" id="GGA51057.1"/>
    </source>
</evidence>
<keyword evidence="3" id="KW-1185">Reference proteome</keyword>
<dbReference type="Pfam" id="PF21839">
    <property type="entry name" value="DUF6898"/>
    <property type="match status" value="1"/>
</dbReference>
<comment type="caution">
    <text evidence="2">The sequence shown here is derived from an EMBL/GenBank/DDBJ whole genome shotgun (WGS) entry which is preliminary data.</text>
</comment>
<dbReference type="AlphaFoldDB" id="A0A916VXI5"/>
<feature type="domain" description="DUF6898" evidence="1">
    <location>
        <begin position="9"/>
        <end position="62"/>
    </location>
</feature>
<sequence>MSRTSASSREVLFEFHHVGQQVRVAAIDSETGIEVVVIAPVSSSQQHMKSVAMAKLVRRLQQEVGILTDSRPGRLV</sequence>
<dbReference type="OrthoDB" id="8454594at2"/>
<evidence type="ECO:0000313" key="3">
    <source>
        <dbReference type="Proteomes" id="UP000596977"/>
    </source>
</evidence>
<proteinExistence type="predicted"/>
<name>A0A916VXI5_9HYPH</name>
<reference evidence="2 3" key="1">
    <citation type="journal article" date="2014" name="Int. J. Syst. Evol. Microbiol.">
        <title>Complete genome sequence of Corynebacterium casei LMG S-19264T (=DSM 44701T), isolated from a smear-ripened cheese.</title>
        <authorList>
            <consortium name="US DOE Joint Genome Institute (JGI-PGF)"/>
            <person name="Walter F."/>
            <person name="Albersmeier A."/>
            <person name="Kalinowski J."/>
            <person name="Ruckert C."/>
        </authorList>
    </citation>
    <scope>NUCLEOTIDE SEQUENCE [LARGE SCALE GENOMIC DNA]</scope>
    <source>
        <strain evidence="2 3">CGMCC 1.15896</strain>
    </source>
</reference>